<dbReference type="AlphaFoldDB" id="A0A7W8Z9I9"/>
<reference evidence="1 2" key="1">
    <citation type="submission" date="2020-08" db="EMBL/GenBank/DDBJ databases">
        <title>Sequencing the genomes of 1000 actinobacteria strains.</title>
        <authorList>
            <person name="Klenk H.-P."/>
        </authorList>
    </citation>
    <scope>NUCLEOTIDE SEQUENCE [LARGE SCALE GENOMIC DNA]</scope>
    <source>
        <strain evidence="1 2">DSM 45790</strain>
    </source>
</reference>
<evidence type="ECO:0000313" key="1">
    <source>
        <dbReference type="EMBL" id="MBB5629795.1"/>
    </source>
</evidence>
<organism evidence="1 2">
    <name type="scientific">Sphaerisporangium krabiense</name>
    <dbReference type="NCBI Taxonomy" id="763782"/>
    <lineage>
        <taxon>Bacteria</taxon>
        <taxon>Bacillati</taxon>
        <taxon>Actinomycetota</taxon>
        <taxon>Actinomycetes</taxon>
        <taxon>Streptosporangiales</taxon>
        <taxon>Streptosporangiaceae</taxon>
        <taxon>Sphaerisporangium</taxon>
    </lineage>
</organism>
<comment type="caution">
    <text evidence="1">The sequence shown here is derived from an EMBL/GenBank/DDBJ whole genome shotgun (WGS) entry which is preliminary data.</text>
</comment>
<accession>A0A7W8Z9I9</accession>
<name>A0A7W8Z9I9_9ACTN</name>
<dbReference type="Proteomes" id="UP000588112">
    <property type="component" value="Unassembled WGS sequence"/>
</dbReference>
<proteinExistence type="predicted"/>
<gene>
    <name evidence="1" type="ORF">BJ981_005494</name>
</gene>
<sequence>MRVILGLDAPTAGVVDPGALRSPGHMTLA</sequence>
<protein>
    <submittedName>
        <fullName evidence="1">Uncharacterized protein</fullName>
    </submittedName>
</protein>
<keyword evidence="2" id="KW-1185">Reference proteome</keyword>
<dbReference type="EMBL" id="JACHBR010000001">
    <property type="protein sequence ID" value="MBB5629795.1"/>
    <property type="molecule type" value="Genomic_DNA"/>
</dbReference>
<evidence type="ECO:0000313" key="2">
    <source>
        <dbReference type="Proteomes" id="UP000588112"/>
    </source>
</evidence>